<dbReference type="RefSeq" id="WP_014811189.1">
    <property type="nucleotide sequence ID" value="NC_018025.1"/>
</dbReference>
<reference evidence="3" key="1">
    <citation type="submission" date="2012-06" db="EMBL/GenBank/DDBJ databases">
        <title>Complete sequence of chromosome of Desulfomonile tiedjei DSM 6799.</title>
        <authorList>
            <person name="Lucas S."/>
            <person name="Copeland A."/>
            <person name="Lapidus A."/>
            <person name="Glavina del Rio T."/>
            <person name="Dalin E."/>
            <person name="Tice H."/>
            <person name="Bruce D."/>
            <person name="Goodwin L."/>
            <person name="Pitluck S."/>
            <person name="Peters L."/>
            <person name="Ovchinnikova G."/>
            <person name="Zeytun A."/>
            <person name="Lu M."/>
            <person name="Kyrpides N."/>
            <person name="Mavromatis K."/>
            <person name="Ivanova N."/>
            <person name="Brettin T."/>
            <person name="Detter J.C."/>
            <person name="Han C."/>
            <person name="Larimer F."/>
            <person name="Land M."/>
            <person name="Hauser L."/>
            <person name="Markowitz V."/>
            <person name="Cheng J.-F."/>
            <person name="Hugenholtz P."/>
            <person name="Woyke T."/>
            <person name="Wu D."/>
            <person name="Spring S."/>
            <person name="Schroeder M."/>
            <person name="Brambilla E."/>
            <person name="Klenk H.-P."/>
            <person name="Eisen J.A."/>
        </authorList>
    </citation>
    <scope>NUCLEOTIDE SEQUENCE [LARGE SCALE GENOMIC DNA]</scope>
    <source>
        <strain evidence="3">ATCC 49306 / DSM 6799 / DCB-1</strain>
    </source>
</reference>
<protein>
    <recommendedName>
        <fullName evidence="4">Zinc-finger domain-containing protein</fullName>
    </recommendedName>
</protein>
<dbReference type="EMBL" id="CP003360">
    <property type="protein sequence ID" value="AFM26055.1"/>
    <property type="molecule type" value="Genomic_DNA"/>
</dbReference>
<dbReference type="OrthoDB" id="129419at2"/>
<evidence type="ECO:0008006" key="4">
    <source>
        <dbReference type="Google" id="ProtNLM"/>
    </source>
</evidence>
<dbReference type="InterPro" id="IPR041916">
    <property type="entry name" value="Anti_sigma_zinc_sf"/>
</dbReference>
<evidence type="ECO:0000313" key="2">
    <source>
        <dbReference type="EMBL" id="AFM26055.1"/>
    </source>
</evidence>
<dbReference type="Proteomes" id="UP000006055">
    <property type="component" value="Chromosome"/>
</dbReference>
<feature type="region of interest" description="Disordered" evidence="1">
    <location>
        <begin position="173"/>
        <end position="193"/>
    </location>
</feature>
<dbReference type="AlphaFoldDB" id="I4C914"/>
<evidence type="ECO:0000256" key="1">
    <source>
        <dbReference type="SAM" id="MobiDB-lite"/>
    </source>
</evidence>
<dbReference type="Gene3D" id="1.10.10.1320">
    <property type="entry name" value="Anti-sigma factor, zinc-finger domain"/>
    <property type="match status" value="1"/>
</dbReference>
<keyword evidence="3" id="KW-1185">Reference proteome</keyword>
<accession>I4C914</accession>
<gene>
    <name evidence="2" type="ordered locus">Desti_3401</name>
</gene>
<dbReference type="HOGENOM" id="CLU_1105758_0_0_7"/>
<organism evidence="2 3">
    <name type="scientific">Desulfomonile tiedjei (strain ATCC 49306 / DSM 6799 / DCB-1)</name>
    <dbReference type="NCBI Taxonomy" id="706587"/>
    <lineage>
        <taxon>Bacteria</taxon>
        <taxon>Pseudomonadati</taxon>
        <taxon>Thermodesulfobacteriota</taxon>
        <taxon>Desulfomonilia</taxon>
        <taxon>Desulfomonilales</taxon>
        <taxon>Desulfomonilaceae</taxon>
        <taxon>Desulfomonile</taxon>
    </lineage>
</organism>
<dbReference type="KEGG" id="dti:Desti_3401"/>
<dbReference type="STRING" id="706587.Desti_3401"/>
<name>I4C914_DESTA</name>
<proteinExistence type="predicted"/>
<sequence>MDEDLAQIAGLIRHHLHLTDGEIEGYLEDSLDRDQREMVEEHLRRCPYCSSELAFVRDTLAEEGPSSILEDILEAARRLIRFRPRQETFDPKTTYTTLCIGARYYPLLALTATEGSVYLETVGLVASKLLLARDRDRTDPGSQPVGIGIAGKRPIIASLSDFHVTQGFQDQREDSRARGKLAHHGPAKGEAVRSAAMDLSKVARMPDKKPPEVEKLKSDMYLKCDTKTHLIEFFLQSSSEKVFLRITKKKH</sequence>
<evidence type="ECO:0000313" key="3">
    <source>
        <dbReference type="Proteomes" id="UP000006055"/>
    </source>
</evidence>